<comment type="subcellular location">
    <subcellularLocation>
        <location evidence="1">Cell membrane</location>
        <topology evidence="1">Multi-pass membrane protein</topology>
    </subcellularLocation>
</comment>
<protein>
    <submittedName>
        <fullName evidence="9">Conjugal transfer protein MobC</fullName>
    </submittedName>
</protein>
<dbReference type="RefSeq" id="WP_354660473.1">
    <property type="nucleotide sequence ID" value="NZ_JBEXAC010000001.1"/>
</dbReference>
<proteinExistence type="inferred from homology"/>
<comment type="similarity">
    <text evidence="2">Belongs to the VirD4/TraG family.</text>
</comment>
<name>A0ABV2T497_9BACT</name>
<dbReference type="InterPro" id="IPR051539">
    <property type="entry name" value="T4SS-coupling_protein"/>
</dbReference>
<feature type="domain" description="YWFCY" evidence="8">
    <location>
        <begin position="5"/>
        <end position="148"/>
    </location>
</feature>
<evidence type="ECO:0000313" key="9">
    <source>
        <dbReference type="EMBL" id="MET6997838.1"/>
    </source>
</evidence>
<organism evidence="9 10">
    <name type="scientific">Chitinophaga defluvii</name>
    <dbReference type="NCBI Taxonomy" id="3163343"/>
    <lineage>
        <taxon>Bacteria</taxon>
        <taxon>Pseudomonadati</taxon>
        <taxon>Bacteroidota</taxon>
        <taxon>Chitinophagia</taxon>
        <taxon>Chitinophagales</taxon>
        <taxon>Chitinophagaceae</taxon>
        <taxon>Chitinophaga</taxon>
    </lineage>
</organism>
<evidence type="ECO:0000256" key="1">
    <source>
        <dbReference type="ARBA" id="ARBA00004651"/>
    </source>
</evidence>
<dbReference type="EMBL" id="JBEXAC010000001">
    <property type="protein sequence ID" value="MET6997838.1"/>
    <property type="molecule type" value="Genomic_DNA"/>
</dbReference>
<dbReference type="Proteomes" id="UP001549749">
    <property type="component" value="Unassembled WGS sequence"/>
</dbReference>
<evidence type="ECO:0000256" key="2">
    <source>
        <dbReference type="ARBA" id="ARBA00008806"/>
    </source>
</evidence>
<accession>A0ABV2T497</accession>
<evidence type="ECO:0000259" key="8">
    <source>
        <dbReference type="Pfam" id="PF14293"/>
    </source>
</evidence>
<keyword evidence="4 7" id="KW-0812">Transmembrane</keyword>
<comment type="caution">
    <text evidence="9">The sequence shown here is derived from an EMBL/GenBank/DDBJ whole genome shotgun (WGS) entry which is preliminary data.</text>
</comment>
<dbReference type="NCBIfam" id="NF041326">
    <property type="entry name" value="Bacteroid_MobC"/>
    <property type="match status" value="1"/>
</dbReference>
<dbReference type="InterPro" id="IPR003688">
    <property type="entry name" value="TraG/VirD4"/>
</dbReference>
<evidence type="ECO:0000256" key="7">
    <source>
        <dbReference type="SAM" id="Phobius"/>
    </source>
</evidence>
<evidence type="ECO:0000256" key="5">
    <source>
        <dbReference type="ARBA" id="ARBA00022989"/>
    </source>
</evidence>
<dbReference type="Gene3D" id="3.40.50.300">
    <property type="entry name" value="P-loop containing nucleotide triphosphate hydrolases"/>
    <property type="match status" value="1"/>
</dbReference>
<keyword evidence="6 7" id="KW-0472">Membrane</keyword>
<dbReference type="InterPro" id="IPR025988">
    <property type="entry name" value="YWFCY_dom"/>
</dbReference>
<feature type="transmembrane region" description="Helical" evidence="7">
    <location>
        <begin position="20"/>
        <end position="40"/>
    </location>
</feature>
<keyword evidence="10" id="KW-1185">Reference proteome</keyword>
<dbReference type="Pfam" id="PF02534">
    <property type="entry name" value="T4SS-DNA_transf"/>
    <property type="match status" value="1"/>
</dbReference>
<dbReference type="PANTHER" id="PTHR37937:SF1">
    <property type="entry name" value="CONJUGATIVE TRANSFER: DNA TRANSPORT"/>
    <property type="match status" value="1"/>
</dbReference>
<dbReference type="SUPFAM" id="SSF52540">
    <property type="entry name" value="P-loop containing nucleoside triphosphate hydrolases"/>
    <property type="match status" value="1"/>
</dbReference>
<dbReference type="PANTHER" id="PTHR37937">
    <property type="entry name" value="CONJUGATIVE TRANSFER: DNA TRANSPORT"/>
    <property type="match status" value="1"/>
</dbReference>
<keyword evidence="5 7" id="KW-1133">Transmembrane helix</keyword>
<dbReference type="InterPro" id="IPR027417">
    <property type="entry name" value="P-loop_NTPase"/>
</dbReference>
<feature type="transmembrane region" description="Helical" evidence="7">
    <location>
        <begin position="118"/>
        <end position="143"/>
    </location>
</feature>
<evidence type="ECO:0000256" key="4">
    <source>
        <dbReference type="ARBA" id="ARBA00022692"/>
    </source>
</evidence>
<keyword evidence="3" id="KW-1003">Cell membrane</keyword>
<evidence type="ECO:0000256" key="6">
    <source>
        <dbReference type="ARBA" id="ARBA00023136"/>
    </source>
</evidence>
<evidence type="ECO:0000256" key="3">
    <source>
        <dbReference type="ARBA" id="ARBA00022475"/>
    </source>
</evidence>
<dbReference type="CDD" id="cd01127">
    <property type="entry name" value="TrwB_TraG_TraD_VirD4"/>
    <property type="match status" value="1"/>
</dbReference>
<gene>
    <name evidence="9" type="primary">mobC</name>
    <name evidence="9" type="ORF">ABR189_10680</name>
</gene>
<sequence length="664" mass="74796">MRTGENEQGLRKILDLTRLISLTVLVMHFYFYCYAAFHSWQLTSAITDRLLENIAKTGLFSYFLKSKLIALGFLGITLLGAQGRKDETVKFNTVCLYVIAGLVLYFISYYALLFPTDLQIRVCIYIAGTGSGYILILTGGTLLSRIIKLKIDRDDIFNKKSQTFPQEERLMTNEYSINIPATYQLKNKVRKSYINLINPARGLLLAGQPGSGKTWYILEEVIKQQIEKGYCQFIYDWKYPDLTTIAYNHYLKYRHRYKVPVKFNAIIPEDPTRTGRCNPLEPSTMTDITDAAESARTILYGLNRSWILRNGDFFVESPIILLTAVIWYLRKYRNGEYCTLPHVIELLQVEYSKLFTMIRCEPELEILISPFISALEAGVMEQLEGQIAAAKIAMARLSSPELYFVLSGNDFNLDINNPSAPQILCMGNNPQKQATYGAVLSLYINRLIKQINKKGKMKCGVNFEEFPTLTVQGIDALIGTGRSNLIATTVVIQNLDQVRKDYSREMADVLMNLCGNIICGQASGDTARQMSERVGKIMQDRSSTTINSSDTSINHSQQLDMAIPASVISNLSAGEFVGIVSDNPGQEIKQKIFHNKVTKDAKAADRERKGYKDLPVVRSMENGIVQKTFLQIKEDVDDIVNAEISSIMSDPGKAHLVVKNKSCQ</sequence>
<dbReference type="Pfam" id="PF14293">
    <property type="entry name" value="YWFCY"/>
    <property type="match status" value="1"/>
</dbReference>
<evidence type="ECO:0000313" key="10">
    <source>
        <dbReference type="Proteomes" id="UP001549749"/>
    </source>
</evidence>
<feature type="transmembrane region" description="Helical" evidence="7">
    <location>
        <begin position="313"/>
        <end position="329"/>
    </location>
</feature>
<feature type="transmembrane region" description="Helical" evidence="7">
    <location>
        <begin position="60"/>
        <end position="81"/>
    </location>
</feature>
<reference evidence="9 10" key="1">
    <citation type="submission" date="2024-06" db="EMBL/GenBank/DDBJ databases">
        <title>Chitinophaga defluvii sp. nov., isolated from municipal sewage.</title>
        <authorList>
            <person name="Zhang L."/>
        </authorList>
    </citation>
    <scope>NUCLEOTIDE SEQUENCE [LARGE SCALE GENOMIC DNA]</scope>
    <source>
        <strain evidence="9 10">H8</strain>
    </source>
</reference>
<feature type="transmembrane region" description="Helical" evidence="7">
    <location>
        <begin position="93"/>
        <end position="112"/>
    </location>
</feature>